<feature type="compositionally biased region" description="Polar residues" evidence="4">
    <location>
        <begin position="13"/>
        <end position="27"/>
    </location>
</feature>
<feature type="compositionally biased region" description="Basic and acidic residues" evidence="4">
    <location>
        <begin position="1"/>
        <end position="11"/>
    </location>
</feature>
<evidence type="ECO:0000313" key="5">
    <source>
        <dbReference type="Ensembl" id="ENSOTSP00005110225.1"/>
    </source>
</evidence>
<dbReference type="Ensembl" id="ENSOTST00005122325.1">
    <property type="protein sequence ID" value="ENSOTSP00005110225.1"/>
    <property type="gene ID" value="ENSOTSG00005052705.1"/>
</dbReference>
<evidence type="ECO:0000256" key="3">
    <source>
        <dbReference type="ARBA" id="ARBA00023235"/>
    </source>
</evidence>
<dbReference type="AlphaFoldDB" id="A0AAZ3P0Y3"/>
<dbReference type="PANTHER" id="PTHR45745:SF2">
    <property type="entry name" value="GLUCOSE 1,6-BISPHOSPHATE SYNTHASE"/>
    <property type="match status" value="1"/>
</dbReference>
<evidence type="ECO:0000256" key="4">
    <source>
        <dbReference type="SAM" id="MobiDB-lite"/>
    </source>
</evidence>
<evidence type="ECO:0000256" key="1">
    <source>
        <dbReference type="ARBA" id="ARBA00022723"/>
    </source>
</evidence>
<keyword evidence="1" id="KW-0479">Metal-binding</keyword>
<dbReference type="PANTHER" id="PTHR45745">
    <property type="entry name" value="PHOSPHOMANNOMUTASE 45A"/>
    <property type="match status" value="1"/>
</dbReference>
<evidence type="ECO:0000313" key="6">
    <source>
        <dbReference type="Proteomes" id="UP000694402"/>
    </source>
</evidence>
<reference evidence="5" key="2">
    <citation type="submission" date="2025-08" db="UniProtKB">
        <authorList>
            <consortium name="Ensembl"/>
        </authorList>
    </citation>
    <scope>IDENTIFICATION</scope>
</reference>
<reference evidence="6" key="1">
    <citation type="journal article" date="2018" name="PLoS ONE">
        <title>Chinook salmon (Oncorhynchus tshawytscha) genome and transcriptome.</title>
        <authorList>
            <person name="Christensen K.A."/>
            <person name="Leong J.S."/>
            <person name="Sakhrani D."/>
            <person name="Biagi C.A."/>
            <person name="Minkley D.R."/>
            <person name="Withler R.E."/>
            <person name="Rondeau E.B."/>
            <person name="Koop B.F."/>
            <person name="Devlin R.H."/>
        </authorList>
    </citation>
    <scope>NUCLEOTIDE SEQUENCE [LARGE SCALE GENOMIC DNA]</scope>
</reference>
<feature type="region of interest" description="Disordered" evidence="4">
    <location>
        <begin position="1"/>
        <end position="27"/>
    </location>
</feature>
<reference evidence="5" key="3">
    <citation type="submission" date="2025-09" db="UniProtKB">
        <authorList>
            <consortium name="Ensembl"/>
        </authorList>
    </citation>
    <scope>IDENTIFICATION</scope>
</reference>
<dbReference type="GO" id="GO:0047933">
    <property type="term" value="F:glucose-1,6-bisphosphate synthase activity"/>
    <property type="evidence" value="ECO:0007669"/>
    <property type="project" value="TreeGrafter"/>
</dbReference>
<organism evidence="5 6">
    <name type="scientific">Oncorhynchus tshawytscha</name>
    <name type="common">Chinook salmon</name>
    <name type="synonym">Salmo tshawytscha</name>
    <dbReference type="NCBI Taxonomy" id="74940"/>
    <lineage>
        <taxon>Eukaryota</taxon>
        <taxon>Metazoa</taxon>
        <taxon>Chordata</taxon>
        <taxon>Craniata</taxon>
        <taxon>Vertebrata</taxon>
        <taxon>Euteleostomi</taxon>
        <taxon>Actinopterygii</taxon>
        <taxon>Neopterygii</taxon>
        <taxon>Teleostei</taxon>
        <taxon>Protacanthopterygii</taxon>
        <taxon>Salmoniformes</taxon>
        <taxon>Salmonidae</taxon>
        <taxon>Salmoninae</taxon>
        <taxon>Oncorhynchus</taxon>
    </lineage>
</organism>
<name>A0AAZ3P0Y3_ONCTS</name>
<dbReference type="Proteomes" id="UP000694402">
    <property type="component" value="Unassembled WGS sequence"/>
</dbReference>
<dbReference type="GO" id="GO:0005634">
    <property type="term" value="C:nucleus"/>
    <property type="evidence" value="ECO:0007669"/>
    <property type="project" value="TreeGrafter"/>
</dbReference>
<keyword evidence="6" id="KW-1185">Reference proteome</keyword>
<protein>
    <submittedName>
        <fullName evidence="5">Uncharacterized protein</fullName>
    </submittedName>
</protein>
<keyword evidence="2" id="KW-0460">Magnesium</keyword>
<proteinExistence type="predicted"/>
<dbReference type="GO" id="GO:0016853">
    <property type="term" value="F:isomerase activity"/>
    <property type="evidence" value="ECO:0007669"/>
    <property type="project" value="UniProtKB-KW"/>
</dbReference>
<sequence>MATDPDADRLGSAEQSDSPATSSHNFSSVARIPARALASTSISSLVMSLQYKLIHLLGWWMLFNWKETHSDPAFTEMMYLLATTVSSKILKAFAWIESFHFEGSCVAAWSKIRIE</sequence>
<accession>A0AAZ3P0Y3</accession>
<keyword evidence="3" id="KW-0413">Isomerase</keyword>
<dbReference type="GO" id="GO:0046872">
    <property type="term" value="F:metal ion binding"/>
    <property type="evidence" value="ECO:0007669"/>
    <property type="project" value="UniProtKB-KW"/>
</dbReference>
<evidence type="ECO:0000256" key="2">
    <source>
        <dbReference type="ARBA" id="ARBA00022842"/>
    </source>
</evidence>